<protein>
    <submittedName>
        <fullName evidence="1">Uncharacterized protein</fullName>
    </submittedName>
</protein>
<sequence length="174" mass="19339">MSLLNQVEPHLVPATYIAHSIVRLPAKIPIDSNIDNLPLPIPIPAPASNSNARAGIPLSYRRVQVDSRDIINPILFYRPASAPNPNQKYATAASGFLNRRNRRPPRLIALRHVSHRDPLDNTLAKAWLGFRFAIRRRTETEPCIYLIILRTHRCPPAPASAPPPPPQSPPARSS</sequence>
<organism evidence="1 2">
    <name type="scientific">Mycena rosella</name>
    <name type="common">Pink bonnet</name>
    <name type="synonym">Agaricus rosellus</name>
    <dbReference type="NCBI Taxonomy" id="1033263"/>
    <lineage>
        <taxon>Eukaryota</taxon>
        <taxon>Fungi</taxon>
        <taxon>Dikarya</taxon>
        <taxon>Basidiomycota</taxon>
        <taxon>Agaricomycotina</taxon>
        <taxon>Agaricomycetes</taxon>
        <taxon>Agaricomycetidae</taxon>
        <taxon>Agaricales</taxon>
        <taxon>Marasmiineae</taxon>
        <taxon>Mycenaceae</taxon>
        <taxon>Mycena</taxon>
    </lineage>
</organism>
<gene>
    <name evidence="1" type="ORF">B0H17DRAFT_1192401</name>
</gene>
<reference evidence="1" key="1">
    <citation type="submission" date="2023-03" db="EMBL/GenBank/DDBJ databases">
        <title>Massive genome expansion in bonnet fungi (Mycena s.s.) driven by repeated elements and novel gene families across ecological guilds.</title>
        <authorList>
            <consortium name="Lawrence Berkeley National Laboratory"/>
            <person name="Harder C.B."/>
            <person name="Miyauchi S."/>
            <person name="Viragh M."/>
            <person name="Kuo A."/>
            <person name="Thoen E."/>
            <person name="Andreopoulos B."/>
            <person name="Lu D."/>
            <person name="Skrede I."/>
            <person name="Drula E."/>
            <person name="Henrissat B."/>
            <person name="Morin E."/>
            <person name="Kohler A."/>
            <person name="Barry K."/>
            <person name="LaButti K."/>
            <person name="Morin E."/>
            <person name="Salamov A."/>
            <person name="Lipzen A."/>
            <person name="Mereny Z."/>
            <person name="Hegedus B."/>
            <person name="Baldrian P."/>
            <person name="Stursova M."/>
            <person name="Weitz H."/>
            <person name="Taylor A."/>
            <person name="Grigoriev I.V."/>
            <person name="Nagy L.G."/>
            <person name="Martin F."/>
            <person name="Kauserud H."/>
        </authorList>
    </citation>
    <scope>NUCLEOTIDE SEQUENCE</scope>
    <source>
        <strain evidence="1">CBHHK067</strain>
    </source>
</reference>
<accession>A0AAD7GWJ1</accession>
<dbReference type="AlphaFoldDB" id="A0AAD7GWJ1"/>
<evidence type="ECO:0000313" key="2">
    <source>
        <dbReference type="Proteomes" id="UP001221757"/>
    </source>
</evidence>
<proteinExistence type="predicted"/>
<comment type="caution">
    <text evidence="1">The sequence shown here is derived from an EMBL/GenBank/DDBJ whole genome shotgun (WGS) entry which is preliminary data.</text>
</comment>
<name>A0AAD7GWJ1_MYCRO</name>
<dbReference type="EMBL" id="JARKIE010000006">
    <property type="protein sequence ID" value="KAJ7706837.1"/>
    <property type="molecule type" value="Genomic_DNA"/>
</dbReference>
<dbReference type="Proteomes" id="UP001221757">
    <property type="component" value="Unassembled WGS sequence"/>
</dbReference>
<evidence type="ECO:0000313" key="1">
    <source>
        <dbReference type="EMBL" id="KAJ7706837.1"/>
    </source>
</evidence>
<keyword evidence="2" id="KW-1185">Reference proteome</keyword>